<dbReference type="Gene3D" id="2.60.120.1140">
    <property type="entry name" value="Protein of unknown function DUF192"/>
    <property type="match status" value="1"/>
</dbReference>
<protein>
    <submittedName>
        <fullName evidence="2">DUF192 domain-containing protein</fullName>
    </submittedName>
</protein>
<comment type="caution">
    <text evidence="2">The sequence shown here is derived from an EMBL/GenBank/DDBJ whole genome shotgun (WGS) entry which is preliminary data.</text>
</comment>
<dbReference type="Pfam" id="PF02643">
    <property type="entry name" value="DUF192"/>
    <property type="match status" value="1"/>
</dbReference>
<evidence type="ECO:0000313" key="3">
    <source>
        <dbReference type="Proteomes" id="UP001311730"/>
    </source>
</evidence>
<gene>
    <name evidence="2" type="ORF">VJJ08_13675</name>
</gene>
<keyword evidence="1" id="KW-0472">Membrane</keyword>
<evidence type="ECO:0000256" key="1">
    <source>
        <dbReference type="SAM" id="Phobius"/>
    </source>
</evidence>
<dbReference type="InterPro" id="IPR003795">
    <property type="entry name" value="DUF192"/>
</dbReference>
<keyword evidence="1" id="KW-1133">Transmembrane helix</keyword>
<feature type="transmembrane region" description="Helical" evidence="1">
    <location>
        <begin position="12"/>
        <end position="29"/>
    </location>
</feature>
<reference evidence="2 3" key="1">
    <citation type="submission" date="2023-12" db="EMBL/GenBank/DDBJ databases">
        <title>Genomic sequences of Capnocytophaga and Parvimonas strains.</title>
        <authorList>
            <person name="Watt R.M."/>
            <person name="Wang M."/>
            <person name="Yang T."/>
            <person name="Tong W.M."/>
        </authorList>
    </citation>
    <scope>NUCLEOTIDE SEQUENCE [LARGE SCALE GENOMIC DNA]</scope>
    <source>
        <strain evidence="2 3">CCUG 13096</strain>
    </source>
</reference>
<accession>A0ABU5ZBI1</accession>
<dbReference type="RefSeq" id="WP_298823090.1">
    <property type="nucleotide sequence ID" value="NZ_JAYKBW010000019.1"/>
</dbReference>
<dbReference type="EMBL" id="JAYKBW010000019">
    <property type="protein sequence ID" value="MEB3076336.1"/>
    <property type="molecule type" value="Genomic_DNA"/>
</dbReference>
<name>A0ABU5ZBI1_9FLAO</name>
<organism evidence="2 3">
    <name type="scientific">Capnocytophaga gingivalis</name>
    <dbReference type="NCBI Taxonomy" id="1017"/>
    <lineage>
        <taxon>Bacteria</taxon>
        <taxon>Pseudomonadati</taxon>
        <taxon>Bacteroidota</taxon>
        <taxon>Flavobacteriia</taxon>
        <taxon>Flavobacteriales</taxon>
        <taxon>Flavobacteriaceae</taxon>
        <taxon>Capnocytophaga</taxon>
    </lineage>
</organism>
<proteinExistence type="predicted"/>
<dbReference type="PANTHER" id="PTHR37953">
    <property type="entry name" value="UPF0127 PROTEIN MJ1496"/>
    <property type="match status" value="1"/>
</dbReference>
<dbReference type="PANTHER" id="PTHR37953:SF1">
    <property type="entry name" value="UPF0127 PROTEIN MJ1496"/>
    <property type="match status" value="1"/>
</dbReference>
<keyword evidence="3" id="KW-1185">Reference proteome</keyword>
<evidence type="ECO:0000313" key="2">
    <source>
        <dbReference type="EMBL" id="MEB3076336.1"/>
    </source>
</evidence>
<dbReference type="Proteomes" id="UP001311730">
    <property type="component" value="Unassembled WGS sequence"/>
</dbReference>
<keyword evidence="1" id="KW-0812">Transmembrane</keyword>
<dbReference type="InterPro" id="IPR038695">
    <property type="entry name" value="Saro_0823-like_sf"/>
</dbReference>
<sequence>MDFFRKHFTNILMGGLVLVALAMILPYFFGQGSSDNLPQQIITPEEIKEYEPPFEHEGNLSFYKEDGTLIKTFEIEFARTAQETELGLMYRKSMKENQGMLFVFHEEKPRSFWMHNTYIPLDIIYLNKEKEIVSIAKNAEPLSETSRPSEGDAMYVLEINGGLSDKLGLAKGDHMTFESLID</sequence>